<dbReference type="InterPro" id="IPR000086">
    <property type="entry name" value="NUDIX_hydrolase_dom"/>
</dbReference>
<dbReference type="InterPro" id="IPR036388">
    <property type="entry name" value="WH-like_DNA-bd_sf"/>
</dbReference>
<keyword evidence="4" id="KW-1185">Reference proteome</keyword>
<dbReference type="PANTHER" id="PTHR43736:SF4">
    <property type="entry name" value="SLR1690 PROTEIN"/>
    <property type="match status" value="1"/>
</dbReference>
<dbReference type="EC" id="3.6.1.55" evidence="3"/>
<dbReference type="InterPro" id="IPR020084">
    <property type="entry name" value="NUDIX_hydrolase_CS"/>
</dbReference>
<dbReference type="InterPro" id="IPR036390">
    <property type="entry name" value="WH_DNA-bd_sf"/>
</dbReference>
<dbReference type="Gene3D" id="1.10.10.10">
    <property type="entry name" value="Winged helix-like DNA-binding domain superfamily/Winged helix DNA-binding domain"/>
    <property type="match status" value="1"/>
</dbReference>
<dbReference type="SUPFAM" id="SSF55811">
    <property type="entry name" value="Nudix"/>
    <property type="match status" value="1"/>
</dbReference>
<evidence type="ECO:0000313" key="3">
    <source>
        <dbReference type="EMBL" id="MBE1535069.1"/>
    </source>
</evidence>
<evidence type="ECO:0000313" key="4">
    <source>
        <dbReference type="Proteomes" id="UP000627838"/>
    </source>
</evidence>
<evidence type="ECO:0000256" key="1">
    <source>
        <dbReference type="ARBA" id="ARBA00022801"/>
    </source>
</evidence>
<protein>
    <submittedName>
        <fullName evidence="3">8-oxo-dGTP diphosphatase</fullName>
        <ecNumber evidence="3">3.6.1.55</ecNumber>
    </submittedName>
</protein>
<dbReference type="InterPro" id="IPR054105">
    <property type="entry name" value="WHD_NrtR"/>
</dbReference>
<dbReference type="Gene3D" id="3.90.79.10">
    <property type="entry name" value="Nucleoside Triphosphate Pyrophosphohydrolase"/>
    <property type="match status" value="1"/>
</dbReference>
<dbReference type="Pfam" id="PF00293">
    <property type="entry name" value="NUDIX"/>
    <property type="match status" value="1"/>
</dbReference>
<dbReference type="CDD" id="cd18873">
    <property type="entry name" value="NUDIX_NadM_like"/>
    <property type="match status" value="1"/>
</dbReference>
<dbReference type="EMBL" id="JADBDZ010000001">
    <property type="protein sequence ID" value="MBE1535069.1"/>
    <property type="molecule type" value="Genomic_DNA"/>
</dbReference>
<dbReference type="InterPro" id="IPR015797">
    <property type="entry name" value="NUDIX_hydrolase-like_dom_sf"/>
</dbReference>
<gene>
    <name evidence="3" type="ORF">H4W34_004902</name>
</gene>
<dbReference type="RefSeq" id="WP_192761340.1">
    <property type="nucleotide sequence ID" value="NZ_JADBDZ010000001.1"/>
</dbReference>
<dbReference type="PROSITE" id="PS00893">
    <property type="entry name" value="NUDIX_BOX"/>
    <property type="match status" value="1"/>
</dbReference>
<dbReference type="PANTHER" id="PTHR43736">
    <property type="entry name" value="ADP-RIBOSE PYROPHOSPHATASE"/>
    <property type="match status" value="1"/>
</dbReference>
<evidence type="ECO:0000259" key="2">
    <source>
        <dbReference type="PROSITE" id="PS51462"/>
    </source>
</evidence>
<keyword evidence="1 3" id="KW-0378">Hydrolase</keyword>
<proteinExistence type="predicted"/>
<sequence>MSPDPRQDESDFLANYDPRAYDPVAVTVDVVALTIRDGALHVLLVRRGEAPFAGMSALPGGFVRAGGSRQGEDLPDAAVRELAEETGLEAGGAELGRLHLEQLGTYGRPGRDPRMRIVSVAYLAFAPELPDPRAGGDAAAAEWTDVAALGLAESGDQRPGTTRRLAFDHARILSDGLERARGKLEYTPLATAFCGDEFTIPELRAVYEAVWGEELHAGNFHRKVLSVPGFVESTGATSDRTAGRRGGPRPRLYRAGDARLLHPALLRPGREELIR</sequence>
<dbReference type="SUPFAM" id="SSF46785">
    <property type="entry name" value="Winged helix' DNA-binding domain"/>
    <property type="match status" value="1"/>
</dbReference>
<reference evidence="3 4" key="1">
    <citation type="submission" date="2020-10" db="EMBL/GenBank/DDBJ databases">
        <title>Sequencing the genomes of 1000 actinobacteria strains.</title>
        <authorList>
            <person name="Klenk H.-P."/>
        </authorList>
    </citation>
    <scope>NUCLEOTIDE SEQUENCE [LARGE SCALE GENOMIC DNA]</scope>
    <source>
        <strain evidence="3 4">DSM 46744</strain>
    </source>
</reference>
<organism evidence="3 4">
    <name type="scientific">Actinomadura algeriensis</name>
    <dbReference type="NCBI Taxonomy" id="1679523"/>
    <lineage>
        <taxon>Bacteria</taxon>
        <taxon>Bacillati</taxon>
        <taxon>Actinomycetota</taxon>
        <taxon>Actinomycetes</taxon>
        <taxon>Streptosporangiales</taxon>
        <taxon>Thermomonosporaceae</taxon>
        <taxon>Actinomadura</taxon>
    </lineage>
</organism>
<comment type="caution">
    <text evidence="3">The sequence shown here is derived from an EMBL/GenBank/DDBJ whole genome shotgun (WGS) entry which is preliminary data.</text>
</comment>
<dbReference type="Proteomes" id="UP000627838">
    <property type="component" value="Unassembled WGS sequence"/>
</dbReference>
<accession>A0ABR9JWW7</accession>
<dbReference type="PROSITE" id="PS51462">
    <property type="entry name" value="NUDIX"/>
    <property type="match status" value="1"/>
</dbReference>
<feature type="domain" description="Nudix hydrolase" evidence="2">
    <location>
        <begin position="25"/>
        <end position="165"/>
    </location>
</feature>
<dbReference type="GO" id="GO:0035539">
    <property type="term" value="F:8-oxo-7,8-dihydrodeoxyguanosine triphosphate pyrophosphatase activity"/>
    <property type="evidence" value="ECO:0007669"/>
    <property type="project" value="UniProtKB-EC"/>
</dbReference>
<dbReference type="Pfam" id="PF21906">
    <property type="entry name" value="WHD_NrtR"/>
    <property type="match status" value="1"/>
</dbReference>
<name>A0ABR9JWW7_9ACTN</name>